<dbReference type="SUPFAM" id="SSF53098">
    <property type="entry name" value="Ribonuclease H-like"/>
    <property type="match status" value="1"/>
</dbReference>
<evidence type="ECO:0000256" key="4">
    <source>
        <dbReference type="SAM" id="MobiDB-lite"/>
    </source>
</evidence>
<dbReference type="InterPro" id="IPR025724">
    <property type="entry name" value="GAG-pre-integrase_dom"/>
</dbReference>
<dbReference type="PROSITE" id="PS50158">
    <property type="entry name" value="ZF_CCHC"/>
    <property type="match status" value="1"/>
</dbReference>
<feature type="domain" description="CCHC-type" evidence="5">
    <location>
        <begin position="341"/>
        <end position="356"/>
    </location>
</feature>
<evidence type="ECO:0000256" key="3">
    <source>
        <dbReference type="SAM" id="Coils"/>
    </source>
</evidence>
<dbReference type="InterPro" id="IPR036397">
    <property type="entry name" value="RNaseH_sf"/>
</dbReference>
<keyword evidence="2" id="KW-0863">Zinc-finger</keyword>
<dbReference type="PROSITE" id="PS50994">
    <property type="entry name" value="INTEGRASE"/>
    <property type="match status" value="1"/>
</dbReference>
<gene>
    <name evidence="7" type="ORF">Tco_1066804</name>
</gene>
<evidence type="ECO:0000259" key="6">
    <source>
        <dbReference type="PROSITE" id="PS50994"/>
    </source>
</evidence>
<dbReference type="InterPro" id="IPR036875">
    <property type="entry name" value="Znf_CCHC_sf"/>
</dbReference>
<protein>
    <submittedName>
        <fullName evidence="7">Retrovirus-related pol polyprotein from transposon TNT 1-94</fullName>
    </submittedName>
</protein>
<name>A0ABQ5HCZ5_9ASTR</name>
<keyword evidence="2" id="KW-0862">Zinc</keyword>
<dbReference type="PANTHER" id="PTHR42648">
    <property type="entry name" value="TRANSPOSASE, PUTATIVE-RELATED"/>
    <property type="match status" value="1"/>
</dbReference>
<feature type="region of interest" description="Disordered" evidence="4">
    <location>
        <begin position="251"/>
        <end position="270"/>
    </location>
</feature>
<dbReference type="Pfam" id="PF00098">
    <property type="entry name" value="zf-CCHC"/>
    <property type="match status" value="1"/>
</dbReference>
<dbReference type="Proteomes" id="UP001151760">
    <property type="component" value="Unassembled WGS sequence"/>
</dbReference>
<accession>A0ABQ5HCZ5</accession>
<feature type="region of interest" description="Disordered" evidence="4">
    <location>
        <begin position="927"/>
        <end position="1004"/>
    </location>
</feature>
<dbReference type="InterPro" id="IPR012337">
    <property type="entry name" value="RNaseH-like_sf"/>
</dbReference>
<dbReference type="Gene3D" id="3.30.420.10">
    <property type="entry name" value="Ribonuclease H-like superfamily/Ribonuclease H"/>
    <property type="match status" value="1"/>
</dbReference>
<evidence type="ECO:0000256" key="1">
    <source>
        <dbReference type="ARBA" id="ARBA00022670"/>
    </source>
</evidence>
<feature type="domain" description="Integrase catalytic" evidence="6">
    <location>
        <begin position="1281"/>
        <end position="1457"/>
    </location>
</feature>
<dbReference type="SUPFAM" id="SSF57756">
    <property type="entry name" value="Retrovirus zinc finger-like domains"/>
    <property type="match status" value="1"/>
</dbReference>
<dbReference type="Pfam" id="PF00665">
    <property type="entry name" value="rve"/>
    <property type="match status" value="1"/>
</dbReference>
<keyword evidence="3" id="KW-0175">Coiled coil</keyword>
<feature type="coiled-coil region" evidence="3">
    <location>
        <begin position="837"/>
        <end position="903"/>
    </location>
</feature>
<dbReference type="InterPro" id="IPR001878">
    <property type="entry name" value="Znf_CCHC"/>
</dbReference>
<comment type="caution">
    <text evidence="7">The sequence shown here is derived from an EMBL/GenBank/DDBJ whole genome shotgun (WGS) entry which is preliminary data.</text>
</comment>
<dbReference type="InterPro" id="IPR001584">
    <property type="entry name" value="Integrase_cat-core"/>
</dbReference>
<reference evidence="7" key="1">
    <citation type="journal article" date="2022" name="Int. J. Mol. Sci.">
        <title>Draft Genome of Tanacetum Coccineum: Genomic Comparison of Closely Related Tanacetum-Family Plants.</title>
        <authorList>
            <person name="Yamashiro T."/>
            <person name="Shiraishi A."/>
            <person name="Nakayama K."/>
            <person name="Satake H."/>
        </authorList>
    </citation>
    <scope>NUCLEOTIDE SEQUENCE</scope>
</reference>
<keyword evidence="1" id="KW-0378">Hydrolase</keyword>
<feature type="compositionally biased region" description="Polar residues" evidence="4">
    <location>
        <begin position="953"/>
        <end position="990"/>
    </location>
</feature>
<dbReference type="PANTHER" id="PTHR42648:SF18">
    <property type="entry name" value="RETROTRANSPOSON, UNCLASSIFIED-LIKE PROTEIN"/>
    <property type="match status" value="1"/>
</dbReference>
<keyword evidence="2" id="KW-0479">Metal-binding</keyword>
<keyword evidence="8" id="KW-1185">Reference proteome</keyword>
<dbReference type="Pfam" id="PF13976">
    <property type="entry name" value="gag_pre-integrs"/>
    <property type="match status" value="1"/>
</dbReference>
<dbReference type="InterPro" id="IPR039537">
    <property type="entry name" value="Retrotran_Ty1/copia-like"/>
</dbReference>
<dbReference type="InterPro" id="IPR054722">
    <property type="entry name" value="PolX-like_BBD"/>
</dbReference>
<dbReference type="EMBL" id="BQNB010019417">
    <property type="protein sequence ID" value="GJT85087.1"/>
    <property type="molecule type" value="Genomic_DNA"/>
</dbReference>
<dbReference type="SMART" id="SM00343">
    <property type="entry name" value="ZnF_C2HC"/>
    <property type="match status" value="1"/>
</dbReference>
<evidence type="ECO:0000256" key="2">
    <source>
        <dbReference type="PROSITE-ProRule" id="PRU00047"/>
    </source>
</evidence>
<evidence type="ECO:0000313" key="8">
    <source>
        <dbReference type="Proteomes" id="UP001151760"/>
    </source>
</evidence>
<dbReference type="Pfam" id="PF22936">
    <property type="entry name" value="Pol_BBD"/>
    <property type="match status" value="1"/>
</dbReference>
<keyword evidence="1" id="KW-0645">Protease</keyword>
<proteinExistence type="predicted"/>
<sequence>MGSNEETNAAGTDTRPPMLVESDYDSWKIRIHRYIRGKPNGKLIWKSIQNGPTPHPMITDPPPTDSAVVPAPRKKLDSEFSEEENKLEMADTQAEIILSQGLPRHIFNNLNQTSTAKEIWDNVEMLMQGSGRTIQQRKEDLFDEYERFRAIGNESIHDYFVRFHKLVNDMKITQLEIPTHQMNTKFVNNLPAYWGKYVTNVKQNMDISTTPYVQIYTHLKAYEPHAKKTLKKQEQSTSIVDPLAYVAHTTSAPALSSPSTPSPQPTAQSPNDALMATMTQIANLLSGFQKQFPPTNNQLRTSSNSRTHATVHDGHIVTEPVQRKAPGNVGNTGARGKKVICYNCRGEGHVARQCKEPKRKMDSQYFKDKALLMEAKEKGDVLDAEAEAFLADVECTAPYDQPQALTTTNMFQANHEDAYDSDVDEGPNAAVAFMANLSSTSATNNPVNEVHSNDNQIFDNVDYQLSQEMHQEEHLDSDAETEIDDNTIPYHQYLLDTEAQNVPTEVSADTSDKLLQCKQEICRLDTHKVKLDLENKVRQEQALVIQRNKRNAELVQENDLLKSTLSGKEKSIAFLQSEKEKILSEKKDLADSYLDEIVCLKNANKVARDMLQRFNMPTQTIPMLSKKPKKATNDLHKDILGTRNPGLGYMAKRAQPVLYDADTLLHPNHHPVSIWDSEEVLVHQVVSMKKMNEKPGHVRPKNGFYEKLNALMFVPQKDLSGDQAYWLSANEIASQASKSATPATPFVRKSRPPSQVLTSLRNVNAVFPQFEGIIKERTTQRPDYVSEWCFDYAKQFVEQQLLKDQLQGKDDTIRNLQTQINITRMLNVGSTVGSFDKQALETELTQLKDAITSVRIQNDGFKVENENVKRRYEELSKSNAYSRSTFTAKINALTAENAKLKTELSGKMSSGFTASEKPKVLASGMYTNSSKYVPPPKRANWVKPTPLPKKKQVTFQEPPRTSNRPTQKPPMQQNKKPNVPVNLSTRTKPATESCKPMPKSHTRNHRILPSKSVNARRAADYNRELNVVDHNQNHNVNTTKTAWRPTISKPVTKSKPQWQPTGRHFSLFEKYPFTRIMEPTDMPIDLPPSASSSPKITMVVQIVLWYLDSGCSRHMTGDRARLINFVDKFIGTVRFGNDEYAAIVGYGDYKLGDTIISRVYYVEGLKHNLFSVGQFCDGGLEVAFRQHSCHIRNYDMVDLLKGSRTTNLYSISLNDMMSASPVCLLTKASSTKSWLWHRRLNHLNFGTLNELARNDLVRGLPMLKYDKDHLCPSCQLGKSKKASHPLKTENTNTEVLHTLHMDLCGPMRTESINGKKYVLVIVDDYTRFGWVRFLRTKDETPQVIEKFIVKTQRALNATVRFVRTDNGTEFVNKTLDGWFESVGISHETSVPRSPQQNGVVERRNRTLMEAARTMLIFAKAPLFLWAEAVATACYTLNRSLVHTLHGQQRVTVLTHLYHPITDTGLENSNNGIYTSVFEDLKALSWKTCQEGSLLNLSDHIAVSYSMYEHVGPKISEWRIEEKITCNSKKSEIKMKLSNPVIQVSKIEFLQKHKCKTSEELQRQRANIAMIQI</sequence>
<reference evidence="7" key="2">
    <citation type="submission" date="2022-01" db="EMBL/GenBank/DDBJ databases">
        <authorList>
            <person name="Yamashiro T."/>
            <person name="Shiraishi A."/>
            <person name="Satake H."/>
            <person name="Nakayama K."/>
        </authorList>
    </citation>
    <scope>NUCLEOTIDE SEQUENCE</scope>
</reference>
<dbReference type="Gene3D" id="4.10.60.10">
    <property type="entry name" value="Zinc finger, CCHC-type"/>
    <property type="match status" value="1"/>
</dbReference>
<evidence type="ECO:0000313" key="7">
    <source>
        <dbReference type="EMBL" id="GJT85087.1"/>
    </source>
</evidence>
<organism evidence="7 8">
    <name type="scientific">Tanacetum coccineum</name>
    <dbReference type="NCBI Taxonomy" id="301880"/>
    <lineage>
        <taxon>Eukaryota</taxon>
        <taxon>Viridiplantae</taxon>
        <taxon>Streptophyta</taxon>
        <taxon>Embryophyta</taxon>
        <taxon>Tracheophyta</taxon>
        <taxon>Spermatophyta</taxon>
        <taxon>Magnoliopsida</taxon>
        <taxon>eudicotyledons</taxon>
        <taxon>Gunneridae</taxon>
        <taxon>Pentapetalae</taxon>
        <taxon>asterids</taxon>
        <taxon>campanulids</taxon>
        <taxon>Asterales</taxon>
        <taxon>Asteraceae</taxon>
        <taxon>Asteroideae</taxon>
        <taxon>Anthemideae</taxon>
        <taxon>Anthemidinae</taxon>
        <taxon>Tanacetum</taxon>
    </lineage>
</organism>
<evidence type="ECO:0000259" key="5">
    <source>
        <dbReference type="PROSITE" id="PS50158"/>
    </source>
</evidence>
<dbReference type="Pfam" id="PF14223">
    <property type="entry name" value="Retrotran_gag_2"/>
    <property type="match status" value="1"/>
</dbReference>